<evidence type="ECO:0000313" key="3">
    <source>
        <dbReference type="Proteomes" id="UP001319870"/>
    </source>
</evidence>
<dbReference type="SUPFAM" id="SSF53474">
    <property type="entry name" value="alpha/beta-Hydrolases"/>
    <property type="match status" value="1"/>
</dbReference>
<evidence type="ECO:0000259" key="1">
    <source>
        <dbReference type="Pfam" id="PF12697"/>
    </source>
</evidence>
<keyword evidence="2" id="KW-0378">Hydrolase</keyword>
<protein>
    <submittedName>
        <fullName evidence="2">Alpha/beta hydrolase</fullName>
    </submittedName>
</protein>
<proteinExistence type="predicted"/>
<feature type="domain" description="AB hydrolase-1" evidence="1">
    <location>
        <begin position="6"/>
        <end position="227"/>
    </location>
</feature>
<dbReference type="GO" id="GO:0016787">
    <property type="term" value="F:hydrolase activity"/>
    <property type="evidence" value="ECO:0007669"/>
    <property type="project" value="UniProtKB-KW"/>
</dbReference>
<dbReference type="InterPro" id="IPR029058">
    <property type="entry name" value="AB_hydrolase_fold"/>
</dbReference>
<dbReference type="EMBL" id="JAIXCQ010000002">
    <property type="protein sequence ID" value="MCA5892640.1"/>
    <property type="molecule type" value="Genomic_DNA"/>
</dbReference>
<dbReference type="InterPro" id="IPR000073">
    <property type="entry name" value="AB_hydrolase_1"/>
</dbReference>
<dbReference type="Pfam" id="PF12697">
    <property type="entry name" value="Abhydrolase_6"/>
    <property type="match status" value="1"/>
</dbReference>
<evidence type="ECO:0000313" key="2">
    <source>
        <dbReference type="EMBL" id="MCA5892640.1"/>
    </source>
</evidence>
<name>A0ABS7ZFR5_9MICO</name>
<dbReference type="RefSeq" id="WP_225564406.1">
    <property type="nucleotide sequence ID" value="NZ_JAIXCQ010000002.1"/>
</dbReference>
<sequence>MRANPVVLVHGSRTSRTMWRHQLGALAAAGVDAVAIDLPGHGARRDEPFTLDGALGSIRDGVHAVGGRAVVAGLSLGGYLAVEHRARWPQESAGLVAASCSTPTSSALRPAWLRLARWIETWPDHGARLNERFVRLALAAEAADDLGAGGYALTSMAAILQASGDLDTFGALAAADSPVWIVNGRYDHFRGTERAMLAAARRSGAPARLVVVPHARHLVSLDAPVAFDRVLLESAAATVRGRGVPSRAG</sequence>
<keyword evidence="3" id="KW-1185">Reference proteome</keyword>
<dbReference type="PANTHER" id="PTHR43194:SF2">
    <property type="entry name" value="PEROXISOMAL MEMBRANE PROTEIN LPX1"/>
    <property type="match status" value="1"/>
</dbReference>
<comment type="caution">
    <text evidence="2">The sequence shown here is derived from an EMBL/GenBank/DDBJ whole genome shotgun (WGS) entry which is preliminary data.</text>
</comment>
<dbReference type="Gene3D" id="3.40.50.1820">
    <property type="entry name" value="alpha/beta hydrolase"/>
    <property type="match status" value="1"/>
</dbReference>
<dbReference type="InterPro" id="IPR050228">
    <property type="entry name" value="Carboxylesterase_BioH"/>
</dbReference>
<dbReference type="Proteomes" id="UP001319870">
    <property type="component" value="Unassembled WGS sequence"/>
</dbReference>
<accession>A0ABS7ZFR5</accession>
<organism evidence="2 3">
    <name type="scientific">Isoptericola luteus</name>
    <dbReference type="NCBI Taxonomy" id="2879484"/>
    <lineage>
        <taxon>Bacteria</taxon>
        <taxon>Bacillati</taxon>
        <taxon>Actinomycetota</taxon>
        <taxon>Actinomycetes</taxon>
        <taxon>Micrococcales</taxon>
        <taxon>Promicromonosporaceae</taxon>
        <taxon>Isoptericola</taxon>
    </lineage>
</organism>
<reference evidence="2 3" key="1">
    <citation type="submission" date="2021-09" db="EMBL/GenBank/DDBJ databases">
        <title>Isoptericola luteus sp. nov., a novel bacterium isolated from Harbin, the capital city of Heilongjiang province.</title>
        <authorList>
            <person name="Li J."/>
        </authorList>
    </citation>
    <scope>NUCLEOTIDE SEQUENCE [LARGE SCALE GENOMIC DNA]</scope>
    <source>
        <strain evidence="2 3">NEAU-Y5</strain>
    </source>
</reference>
<gene>
    <name evidence="2" type="ORF">LEP48_04630</name>
</gene>
<dbReference type="PANTHER" id="PTHR43194">
    <property type="entry name" value="HYDROLASE ALPHA/BETA FOLD FAMILY"/>
    <property type="match status" value="1"/>
</dbReference>